<evidence type="ECO:0000313" key="7">
    <source>
        <dbReference type="Proteomes" id="UP000752297"/>
    </source>
</evidence>
<evidence type="ECO:0000256" key="2">
    <source>
        <dbReference type="ARBA" id="ARBA00023004"/>
    </source>
</evidence>
<evidence type="ECO:0000313" key="6">
    <source>
        <dbReference type="EMBL" id="MBV2142619.1"/>
    </source>
</evidence>
<feature type="signal peptide" evidence="4">
    <location>
        <begin position="1"/>
        <end position="20"/>
    </location>
</feature>
<evidence type="ECO:0000256" key="3">
    <source>
        <dbReference type="PROSITE-ProRule" id="PRU00433"/>
    </source>
</evidence>
<dbReference type="Pfam" id="PF00034">
    <property type="entry name" value="Cytochrom_C"/>
    <property type="match status" value="1"/>
</dbReference>
<keyword evidence="1 3" id="KW-0479">Metal-binding</keyword>
<name>A0A949USI8_9HYPH</name>
<dbReference type="GO" id="GO:0020037">
    <property type="term" value="F:heme binding"/>
    <property type="evidence" value="ECO:0007669"/>
    <property type="project" value="InterPro"/>
</dbReference>
<feature type="domain" description="Cytochrome c" evidence="5">
    <location>
        <begin position="40"/>
        <end position="147"/>
    </location>
</feature>
<comment type="caution">
    <text evidence="6">The sequence shown here is derived from an EMBL/GenBank/DDBJ whole genome shotgun (WGS) entry which is preliminary data.</text>
</comment>
<dbReference type="InterPro" id="IPR009056">
    <property type="entry name" value="Cyt_c-like_dom"/>
</dbReference>
<keyword evidence="7" id="KW-1185">Reference proteome</keyword>
<dbReference type="GO" id="GO:0046872">
    <property type="term" value="F:metal ion binding"/>
    <property type="evidence" value="ECO:0007669"/>
    <property type="project" value="UniProtKB-KW"/>
</dbReference>
<proteinExistence type="predicted"/>
<evidence type="ECO:0000259" key="5">
    <source>
        <dbReference type="PROSITE" id="PS51007"/>
    </source>
</evidence>
<dbReference type="AlphaFoldDB" id="A0A949USI8"/>
<dbReference type="Proteomes" id="UP000752297">
    <property type="component" value="Unassembled WGS sequence"/>
</dbReference>
<dbReference type="PROSITE" id="PS51007">
    <property type="entry name" value="CYTC"/>
    <property type="match status" value="2"/>
</dbReference>
<accession>A0A949USI8</accession>
<organism evidence="6 7">
    <name type="scientific">Falsochrobactrum tianjinense</name>
    <dbReference type="NCBI Taxonomy" id="2706015"/>
    <lineage>
        <taxon>Bacteria</taxon>
        <taxon>Pseudomonadati</taxon>
        <taxon>Pseudomonadota</taxon>
        <taxon>Alphaproteobacteria</taxon>
        <taxon>Hyphomicrobiales</taxon>
        <taxon>Brucellaceae</taxon>
        <taxon>Falsochrobactrum</taxon>
    </lineage>
</organism>
<sequence>MTRKLVYGLAAIIAAGSAAFWVLTEPQKVDEPVLASLQPGDAVKGEQVFWAGGCASCHAAPGASGDARKLLAGGHELISDFGIFVAPNISPSDQGIGSWTLEDFANAMLMGVGRQGEHLYPSFPYTSYARMQPQDVADLFAYMKTLPESDNATAGHRLGFPFNIRRGLGLWKLLYLSGEPVLETADASDQVKRGQYLSEALGHCGECHTPRNIIGGLKTNQWMAGSLSPETGSDGSKGIVPNITSGEGGIDSWSENDIAYALQSGFTPDFDSLGGSMADVVANMAQLTDADREAIAAYLKAIPAHANGYPANR</sequence>
<gene>
    <name evidence="6" type="ORF">KUG47_03780</name>
</gene>
<protein>
    <submittedName>
        <fullName evidence="6">Cytochrome c</fullName>
    </submittedName>
</protein>
<reference evidence="6 7" key="1">
    <citation type="submission" date="2021-06" db="EMBL/GenBank/DDBJ databases">
        <title>Falsochrobactrum tianjin sp.nov., a new petroleum-degrading bacteria isolated from oily soils.</title>
        <authorList>
            <person name="Chen G."/>
            <person name="Chen H."/>
            <person name="Tian J."/>
            <person name="Qing J."/>
            <person name="Zhong L."/>
            <person name="Ma W."/>
            <person name="Song Y."/>
            <person name="Cui X."/>
            <person name="Yan B."/>
        </authorList>
    </citation>
    <scope>NUCLEOTIDE SEQUENCE [LARGE SCALE GENOMIC DNA]</scope>
    <source>
        <strain evidence="6 7">TDYN1</strain>
    </source>
</reference>
<dbReference type="EMBL" id="JAHRVA010000001">
    <property type="protein sequence ID" value="MBV2142619.1"/>
    <property type="molecule type" value="Genomic_DNA"/>
</dbReference>
<dbReference type="InterPro" id="IPR051459">
    <property type="entry name" value="Cytochrome_c-type_DH"/>
</dbReference>
<dbReference type="PANTHER" id="PTHR35008">
    <property type="entry name" value="BLL4482 PROTEIN-RELATED"/>
    <property type="match status" value="1"/>
</dbReference>
<keyword evidence="2 3" id="KW-0408">Iron</keyword>
<keyword evidence="4" id="KW-0732">Signal</keyword>
<keyword evidence="3" id="KW-0349">Heme</keyword>
<dbReference type="PANTHER" id="PTHR35008:SF8">
    <property type="entry name" value="ALCOHOL DEHYDROGENASE CYTOCHROME C SUBUNIT"/>
    <property type="match status" value="1"/>
</dbReference>
<dbReference type="GO" id="GO:0009055">
    <property type="term" value="F:electron transfer activity"/>
    <property type="evidence" value="ECO:0007669"/>
    <property type="project" value="InterPro"/>
</dbReference>
<evidence type="ECO:0000256" key="4">
    <source>
        <dbReference type="SAM" id="SignalP"/>
    </source>
</evidence>
<feature type="chain" id="PRO_5037374001" evidence="4">
    <location>
        <begin position="21"/>
        <end position="313"/>
    </location>
</feature>
<evidence type="ECO:0000256" key="1">
    <source>
        <dbReference type="ARBA" id="ARBA00022723"/>
    </source>
</evidence>
<feature type="domain" description="Cytochrome c" evidence="5">
    <location>
        <begin position="189"/>
        <end position="303"/>
    </location>
</feature>
<dbReference type="RefSeq" id="WP_217676593.1">
    <property type="nucleotide sequence ID" value="NZ_JAHRVA010000001.1"/>
</dbReference>